<feature type="transmembrane region" description="Helical" evidence="1">
    <location>
        <begin position="20"/>
        <end position="41"/>
    </location>
</feature>
<keyword evidence="1" id="KW-0812">Transmembrane</keyword>
<organism evidence="2 3">
    <name type="scientific">Acidovorax benzenivorans</name>
    <dbReference type="NCBI Taxonomy" id="2987520"/>
    <lineage>
        <taxon>Bacteria</taxon>
        <taxon>Pseudomonadati</taxon>
        <taxon>Pseudomonadota</taxon>
        <taxon>Betaproteobacteria</taxon>
        <taxon>Burkholderiales</taxon>
        <taxon>Comamonadaceae</taxon>
        <taxon>Acidovorax</taxon>
    </lineage>
</organism>
<feature type="transmembrane region" description="Helical" evidence="1">
    <location>
        <begin position="53"/>
        <end position="73"/>
    </location>
</feature>
<evidence type="ECO:0000256" key="1">
    <source>
        <dbReference type="SAM" id="Phobius"/>
    </source>
</evidence>
<comment type="caution">
    <text evidence="2">The sequence shown here is derived from an EMBL/GenBank/DDBJ whole genome shotgun (WGS) entry which is preliminary data.</text>
</comment>
<proteinExistence type="predicted"/>
<evidence type="ECO:0000313" key="3">
    <source>
        <dbReference type="Proteomes" id="UP001148932"/>
    </source>
</evidence>
<keyword evidence="1" id="KW-0472">Membrane</keyword>
<dbReference type="EMBL" id="JAPCKI010000022">
    <property type="protein sequence ID" value="MDD2180438.1"/>
    <property type="molecule type" value="Genomic_DNA"/>
</dbReference>
<name>A0ABT5S396_9BURK</name>
<dbReference type="RefSeq" id="WP_274114440.1">
    <property type="nucleotide sequence ID" value="NZ_JAPCKI010000022.1"/>
</dbReference>
<keyword evidence="1" id="KW-1133">Transmembrane helix</keyword>
<keyword evidence="3" id="KW-1185">Reference proteome</keyword>
<accession>A0ABT5S396</accession>
<evidence type="ECO:0000313" key="2">
    <source>
        <dbReference type="EMBL" id="MDD2180438.1"/>
    </source>
</evidence>
<sequence length="83" mass="8902">MPAPLDTPRKATATKADKELLFKGVTLALIGLVILLAPYVARSSSVRDLMNQAALVGWFALVLGIAFGVQYGLRRAKAGRHQP</sequence>
<dbReference type="Proteomes" id="UP001148932">
    <property type="component" value="Unassembled WGS sequence"/>
</dbReference>
<gene>
    <name evidence="2" type="ORF">OIN59_23635</name>
</gene>
<reference evidence="2" key="1">
    <citation type="submission" date="2022-10" db="EMBL/GenBank/DDBJ databases">
        <title>Description of microaerobic benzene degrading bacteria.</title>
        <authorList>
            <person name="Bedics A."/>
            <person name="Tancsics A."/>
            <person name="Banerjee S."/>
        </authorList>
    </citation>
    <scope>NUCLEOTIDE SEQUENCE</scope>
    <source>
        <strain evidence="2">D2M1</strain>
    </source>
</reference>
<protein>
    <submittedName>
        <fullName evidence="2">Uncharacterized protein</fullName>
    </submittedName>
</protein>